<reference evidence="6" key="1">
    <citation type="submission" date="2016-10" db="EMBL/GenBank/DDBJ databases">
        <authorList>
            <person name="Varghese N."/>
            <person name="Submissions S."/>
        </authorList>
    </citation>
    <scope>NUCLEOTIDE SEQUENCE [LARGE SCALE GENOMIC DNA]</scope>
    <source>
        <strain evidence="6">CGMCC 1.7736</strain>
    </source>
</reference>
<accession>A0A1I6GDY6</accession>
<keyword evidence="6" id="KW-1185">Reference proteome</keyword>
<dbReference type="PANTHER" id="PTHR34236">
    <property type="entry name" value="DIMETHYL SULFOXIDE REDUCTASE TRANSCRIPTIONAL ACTIVATOR"/>
    <property type="match status" value="1"/>
</dbReference>
<dbReference type="Pfam" id="PF15915">
    <property type="entry name" value="BAT"/>
    <property type="match status" value="1"/>
</dbReference>
<dbReference type="InterPro" id="IPR007050">
    <property type="entry name" value="HTH_bacterioopsin"/>
</dbReference>
<dbReference type="AlphaFoldDB" id="A0A1I6GDY6"/>
<feature type="domain" description="Bacterioopsin transcriptional activator GAF and HTH associated" evidence="4">
    <location>
        <begin position="7"/>
        <end position="140"/>
    </location>
</feature>
<dbReference type="EMBL" id="FOYT01000001">
    <property type="protein sequence ID" value="SFR40358.1"/>
    <property type="molecule type" value="Genomic_DNA"/>
</dbReference>
<gene>
    <name evidence="5" type="ORF">SAMN04487947_0982</name>
</gene>
<feature type="domain" description="HTH bat-type" evidence="3">
    <location>
        <begin position="156"/>
        <end position="207"/>
    </location>
</feature>
<evidence type="ECO:0000259" key="4">
    <source>
        <dbReference type="Pfam" id="PF15915"/>
    </source>
</evidence>
<dbReference type="Pfam" id="PF04967">
    <property type="entry name" value="HTH_10"/>
    <property type="match status" value="1"/>
</dbReference>
<evidence type="ECO:0000259" key="3">
    <source>
        <dbReference type="Pfam" id="PF04967"/>
    </source>
</evidence>
<dbReference type="RefSeq" id="WP_089805107.1">
    <property type="nucleotide sequence ID" value="NZ_FOYT01000001.1"/>
</dbReference>
<evidence type="ECO:0000256" key="2">
    <source>
        <dbReference type="ARBA" id="ARBA00023163"/>
    </source>
</evidence>
<organism evidence="5 6">
    <name type="scientific">Halogeometricum rufum</name>
    <dbReference type="NCBI Taxonomy" id="553469"/>
    <lineage>
        <taxon>Archaea</taxon>
        <taxon>Methanobacteriati</taxon>
        <taxon>Methanobacteriota</taxon>
        <taxon>Stenosarchaea group</taxon>
        <taxon>Halobacteria</taxon>
        <taxon>Halobacteriales</taxon>
        <taxon>Haloferacaceae</taxon>
        <taxon>Halogeometricum</taxon>
    </lineage>
</organism>
<sequence length="217" mass="24858">MSVIADLRIPSSQFALGRILSMRSETSIELETLVPIGEKAVPFFWVYDADKDRFLDSVRSHDAVESITEVDEHDGKILFGLDWHIADDVVFRSIHENAGHILEATGTTDTWEFECRFEKYEDLNDFKQSCRDARIDVDVHRIYNPTKPDAGPWYGLTIRQRETLLLAVEEGYYDIPRRITTVELADRLGVSDQAVTERLRRAIVTLVTNALLEVESK</sequence>
<keyword evidence="1" id="KW-0805">Transcription regulation</keyword>
<evidence type="ECO:0000313" key="6">
    <source>
        <dbReference type="Proteomes" id="UP000198531"/>
    </source>
</evidence>
<dbReference type="PANTHER" id="PTHR34236:SF1">
    <property type="entry name" value="DIMETHYL SULFOXIDE REDUCTASE TRANSCRIPTIONAL ACTIVATOR"/>
    <property type="match status" value="1"/>
</dbReference>
<evidence type="ECO:0000256" key="1">
    <source>
        <dbReference type="ARBA" id="ARBA00023015"/>
    </source>
</evidence>
<evidence type="ECO:0000313" key="5">
    <source>
        <dbReference type="EMBL" id="SFR40358.1"/>
    </source>
</evidence>
<name>A0A1I6GDY6_9EURY</name>
<protein>
    <submittedName>
        <fullName evidence="5">Predicted DNA binding protein, contains HTH domain</fullName>
    </submittedName>
</protein>
<dbReference type="OrthoDB" id="194721at2157"/>
<proteinExistence type="predicted"/>
<dbReference type="InterPro" id="IPR031803">
    <property type="entry name" value="BAT_GAF/HTH-assoc"/>
</dbReference>
<dbReference type="Proteomes" id="UP000198531">
    <property type="component" value="Unassembled WGS sequence"/>
</dbReference>
<keyword evidence="2" id="KW-0804">Transcription</keyword>